<comment type="pathway">
    <text evidence="5">Pyrimidine metabolism; CTP biosynthesis via salvage pathway; CTP from cytidine: step 1/3.</text>
</comment>
<keyword evidence="2 5" id="KW-0808">Transferase</keyword>
<dbReference type="NCBIfam" id="TIGR00235">
    <property type="entry name" value="udk"/>
    <property type="match status" value="1"/>
</dbReference>
<proteinExistence type="inferred from homology"/>
<dbReference type="NCBIfam" id="NF004018">
    <property type="entry name" value="PRK05480.1"/>
    <property type="match status" value="1"/>
</dbReference>
<name>A0A7S2KHB2_9STRA</name>
<dbReference type="EC" id="2.7.1.48" evidence="5"/>
<reference evidence="7" key="1">
    <citation type="submission" date="2021-01" db="EMBL/GenBank/DDBJ databases">
        <authorList>
            <person name="Corre E."/>
            <person name="Pelletier E."/>
            <person name="Niang G."/>
            <person name="Scheremetjew M."/>
            <person name="Finn R."/>
            <person name="Kale V."/>
            <person name="Holt S."/>
            <person name="Cochrane G."/>
            <person name="Meng A."/>
            <person name="Brown T."/>
            <person name="Cohen L."/>
        </authorList>
    </citation>
    <scope>NUCLEOTIDE SEQUENCE</scope>
    <source>
        <strain evidence="7">B650</strain>
    </source>
</reference>
<dbReference type="SUPFAM" id="SSF52540">
    <property type="entry name" value="P-loop containing nucleoside triphosphate hydrolases"/>
    <property type="match status" value="1"/>
</dbReference>
<feature type="domain" description="Phosphoribulokinase/uridine kinase" evidence="6">
    <location>
        <begin position="7"/>
        <end position="189"/>
    </location>
</feature>
<dbReference type="InterPro" id="IPR000764">
    <property type="entry name" value="Uridine_kinase-like"/>
</dbReference>
<dbReference type="GO" id="GO:0044211">
    <property type="term" value="P:CTP salvage"/>
    <property type="evidence" value="ECO:0007669"/>
    <property type="project" value="UniProtKB-UniPathway"/>
</dbReference>
<dbReference type="GO" id="GO:0005524">
    <property type="term" value="F:ATP binding"/>
    <property type="evidence" value="ECO:0007669"/>
    <property type="project" value="UniProtKB-KW"/>
</dbReference>
<dbReference type="CDD" id="cd02023">
    <property type="entry name" value="UMPK"/>
    <property type="match status" value="1"/>
</dbReference>
<keyword evidence="3 5" id="KW-0547">Nucleotide-binding</keyword>
<evidence type="ECO:0000256" key="1">
    <source>
        <dbReference type="ARBA" id="ARBA00004690"/>
    </source>
</evidence>
<comment type="catalytic activity">
    <reaction evidence="5">
        <text>cytidine + ATP = CMP + ADP + H(+)</text>
        <dbReference type="Rhea" id="RHEA:24674"/>
        <dbReference type="ChEBI" id="CHEBI:15378"/>
        <dbReference type="ChEBI" id="CHEBI:17562"/>
        <dbReference type="ChEBI" id="CHEBI:30616"/>
        <dbReference type="ChEBI" id="CHEBI:60377"/>
        <dbReference type="ChEBI" id="CHEBI:456216"/>
        <dbReference type="EC" id="2.7.1.48"/>
    </reaction>
</comment>
<comment type="catalytic activity">
    <reaction evidence="5">
        <text>uridine + ATP = UMP + ADP + H(+)</text>
        <dbReference type="Rhea" id="RHEA:16825"/>
        <dbReference type="ChEBI" id="CHEBI:15378"/>
        <dbReference type="ChEBI" id="CHEBI:16704"/>
        <dbReference type="ChEBI" id="CHEBI:30616"/>
        <dbReference type="ChEBI" id="CHEBI:57865"/>
        <dbReference type="ChEBI" id="CHEBI:456216"/>
        <dbReference type="EC" id="2.7.1.48"/>
    </reaction>
</comment>
<dbReference type="Gene3D" id="3.40.50.300">
    <property type="entry name" value="P-loop containing nucleotide triphosphate hydrolases"/>
    <property type="match status" value="1"/>
</dbReference>
<sequence>MTVPKLIVGIAGGTGAGKTTLARELYAALGKETNVSYIVHDNYYKDISHLSLEERAKTNFDHPDSLDTDLLIQHVKSLKGGENAHIPNYDFSTHMRTKEVTILEAKNIVLIEGILIFSEPKLVELMDLKVFVDTDSDIRLTRRLVRDTSERGRTVEQVIEQYHATVRPMHNQYVQPSKDVADIVIPHGSNPTALDMISAYLKSKLS</sequence>
<keyword evidence="5" id="KW-0067">ATP-binding</keyword>
<organism evidence="7">
    <name type="scientific">Leptocylindrus danicus</name>
    <dbReference type="NCBI Taxonomy" id="163516"/>
    <lineage>
        <taxon>Eukaryota</taxon>
        <taxon>Sar</taxon>
        <taxon>Stramenopiles</taxon>
        <taxon>Ochrophyta</taxon>
        <taxon>Bacillariophyta</taxon>
        <taxon>Coscinodiscophyceae</taxon>
        <taxon>Chaetocerotophycidae</taxon>
        <taxon>Leptocylindrales</taxon>
        <taxon>Leptocylindraceae</taxon>
        <taxon>Leptocylindrus</taxon>
    </lineage>
</organism>
<keyword evidence="4 5" id="KW-0418">Kinase</keyword>
<dbReference type="GO" id="GO:0004849">
    <property type="term" value="F:uridine kinase activity"/>
    <property type="evidence" value="ECO:0007669"/>
    <property type="project" value="UniProtKB-EC"/>
</dbReference>
<comment type="pathway">
    <text evidence="1 5">Pyrimidine metabolism; UMP biosynthesis via salvage pathway; UMP from uridine: step 1/1.</text>
</comment>
<gene>
    <name evidence="7" type="ORF">LDAN0321_LOCUS9254</name>
</gene>
<dbReference type="AlphaFoldDB" id="A0A7S2KHB2"/>
<comment type="similarity">
    <text evidence="5">Belongs to the uridine kinase family.</text>
</comment>
<dbReference type="Pfam" id="PF00485">
    <property type="entry name" value="PRK"/>
    <property type="match status" value="1"/>
</dbReference>
<dbReference type="UniPathway" id="UPA00579">
    <property type="reaction ID" value="UER00640"/>
</dbReference>
<evidence type="ECO:0000256" key="2">
    <source>
        <dbReference type="ARBA" id="ARBA00022679"/>
    </source>
</evidence>
<accession>A0A7S2KHB2</accession>
<protein>
    <recommendedName>
        <fullName evidence="5">Uridine kinase</fullName>
        <ecNumber evidence="5">2.7.1.48</ecNumber>
    </recommendedName>
</protein>
<dbReference type="InterPro" id="IPR027417">
    <property type="entry name" value="P-loop_NTPase"/>
</dbReference>
<evidence type="ECO:0000313" key="7">
    <source>
        <dbReference type="EMBL" id="CAD9577023.1"/>
    </source>
</evidence>
<dbReference type="EMBL" id="HBGY01014300">
    <property type="protein sequence ID" value="CAD9577023.1"/>
    <property type="molecule type" value="Transcribed_RNA"/>
</dbReference>
<evidence type="ECO:0000259" key="6">
    <source>
        <dbReference type="Pfam" id="PF00485"/>
    </source>
</evidence>
<dbReference type="GO" id="GO:0044206">
    <property type="term" value="P:UMP salvage"/>
    <property type="evidence" value="ECO:0007669"/>
    <property type="project" value="UniProtKB-UniPathway"/>
</dbReference>
<dbReference type="PRINTS" id="PR00988">
    <property type="entry name" value="URIDINKINASE"/>
</dbReference>
<evidence type="ECO:0000256" key="3">
    <source>
        <dbReference type="ARBA" id="ARBA00022741"/>
    </source>
</evidence>
<evidence type="ECO:0000256" key="5">
    <source>
        <dbReference type="RuleBase" id="RU003825"/>
    </source>
</evidence>
<dbReference type="InterPro" id="IPR006083">
    <property type="entry name" value="PRK/URK"/>
</dbReference>
<dbReference type="UniPathway" id="UPA00574">
    <property type="reaction ID" value="UER00637"/>
</dbReference>
<evidence type="ECO:0000256" key="4">
    <source>
        <dbReference type="ARBA" id="ARBA00022777"/>
    </source>
</evidence>
<dbReference type="PANTHER" id="PTHR10285">
    <property type="entry name" value="URIDINE KINASE"/>
    <property type="match status" value="1"/>
</dbReference>